<dbReference type="Gene3D" id="2.160.10.30">
    <property type="match status" value="1"/>
</dbReference>
<dbReference type="Pfam" id="PF01704">
    <property type="entry name" value="UDPGP"/>
    <property type="match status" value="1"/>
</dbReference>
<comment type="caution">
    <text evidence="14">The sequence shown here is derived from an EMBL/GenBank/DDBJ whole genome shotgun (WGS) entry which is preliminary data.</text>
</comment>
<keyword evidence="15" id="KW-1185">Reference proteome</keyword>
<feature type="compositionally biased region" description="Low complexity" evidence="12">
    <location>
        <begin position="728"/>
        <end position="745"/>
    </location>
</feature>
<dbReference type="EC" id="2.7.7.64" evidence="9"/>
<keyword evidence="7 11" id="KW-0862">Zinc</keyword>
<evidence type="ECO:0000256" key="2">
    <source>
        <dbReference type="ARBA" id="ARBA00001946"/>
    </source>
</evidence>
<gene>
    <name evidence="14" type="ORF">ACHAWO_001699</name>
</gene>
<feature type="compositionally biased region" description="Basic and acidic residues" evidence="12">
    <location>
        <begin position="748"/>
        <end position="758"/>
    </location>
</feature>
<dbReference type="InterPro" id="IPR036855">
    <property type="entry name" value="Znf_CCCH_sf"/>
</dbReference>
<evidence type="ECO:0000256" key="7">
    <source>
        <dbReference type="ARBA" id="ARBA00022833"/>
    </source>
</evidence>
<dbReference type="PANTHER" id="PTHR11952">
    <property type="entry name" value="UDP- GLUCOSE PYROPHOSPHORYLASE"/>
    <property type="match status" value="1"/>
</dbReference>
<reference evidence="14 15" key="1">
    <citation type="submission" date="2024-10" db="EMBL/GenBank/DDBJ databases">
        <title>Updated reference genomes for cyclostephanoid diatoms.</title>
        <authorList>
            <person name="Roberts W.R."/>
            <person name="Alverson A.J."/>
        </authorList>
    </citation>
    <scope>NUCLEOTIDE SEQUENCE [LARGE SCALE GENOMIC DNA]</scope>
    <source>
        <strain evidence="14 15">AJA010-31</strain>
    </source>
</reference>
<protein>
    <recommendedName>
        <fullName evidence="9">UTP-monosaccharide-1-phosphate uridylyltransferase</fullName>
        <ecNumber evidence="9">2.7.7.64</ecNumber>
    </recommendedName>
</protein>
<dbReference type="PANTHER" id="PTHR11952:SF9">
    <property type="entry name" value="UDP-SUGAR PYROPHOSPHORYLASE"/>
    <property type="match status" value="1"/>
</dbReference>
<evidence type="ECO:0000256" key="1">
    <source>
        <dbReference type="ARBA" id="ARBA00001936"/>
    </source>
</evidence>
<dbReference type="AlphaFoldDB" id="A0ABD3NK94"/>
<evidence type="ECO:0000256" key="12">
    <source>
        <dbReference type="SAM" id="MobiDB-lite"/>
    </source>
</evidence>
<evidence type="ECO:0000259" key="13">
    <source>
        <dbReference type="PROSITE" id="PS50103"/>
    </source>
</evidence>
<evidence type="ECO:0000313" key="14">
    <source>
        <dbReference type="EMBL" id="KAL3773730.1"/>
    </source>
</evidence>
<evidence type="ECO:0000256" key="10">
    <source>
        <dbReference type="ARBA" id="ARBA00048259"/>
    </source>
</evidence>
<dbReference type="SMART" id="SM00356">
    <property type="entry name" value="ZnF_C3H1"/>
    <property type="match status" value="1"/>
</dbReference>
<comment type="similarity">
    <text evidence="8">Belongs to the USP family.</text>
</comment>
<organism evidence="14 15">
    <name type="scientific">Cyclotella atomus</name>
    <dbReference type="NCBI Taxonomy" id="382360"/>
    <lineage>
        <taxon>Eukaryota</taxon>
        <taxon>Sar</taxon>
        <taxon>Stramenopiles</taxon>
        <taxon>Ochrophyta</taxon>
        <taxon>Bacillariophyta</taxon>
        <taxon>Coscinodiscophyceae</taxon>
        <taxon>Thalassiosirophycidae</taxon>
        <taxon>Stephanodiscales</taxon>
        <taxon>Stephanodiscaceae</taxon>
        <taxon>Cyclotella</taxon>
    </lineage>
</organism>
<comment type="cofactor">
    <cofactor evidence="2">
        <name>Mg(2+)</name>
        <dbReference type="ChEBI" id="CHEBI:18420"/>
    </cofactor>
</comment>
<keyword evidence="4" id="KW-0548">Nucleotidyltransferase</keyword>
<dbReference type="Proteomes" id="UP001530400">
    <property type="component" value="Unassembled WGS sequence"/>
</dbReference>
<comment type="catalytic activity">
    <reaction evidence="10">
        <text>a monosaccharide 1-phosphate + UTP + H(+) = a UDP-monosaccharide + diphosphate</text>
        <dbReference type="Rhea" id="RHEA:13205"/>
        <dbReference type="ChEBI" id="CHEBI:15378"/>
        <dbReference type="ChEBI" id="CHEBI:33019"/>
        <dbReference type="ChEBI" id="CHEBI:46398"/>
        <dbReference type="ChEBI" id="CHEBI:140358"/>
        <dbReference type="ChEBI" id="CHEBI:140359"/>
        <dbReference type="EC" id="2.7.7.64"/>
    </reaction>
</comment>
<dbReference type="InterPro" id="IPR000571">
    <property type="entry name" value="Znf_CCCH"/>
</dbReference>
<sequence>MAAKKKRTKKAKDPNKPRLKPVCKFHLQGRCNKGDQCTFLHENTTGNGTNNNNGTVQEPELPPALAKALPVLSESQRQLAVQLCKVNQSHLFQHDDATKTQQLLTKLQAVDSSHHSGLLGYLSNARALLSDSSKGVNPLEGWVPSVPVGESFSLVDTVSSTASSGTASTISVPPSGFTDSSLTSTSSKFAEFLESEQRGLQEVGKTGFVLVAGGLGERLGYNDIKIGLPVEIGTMCKYVEFYVEMILGYQRRYAAPGTLLPLCIMTSGDTNSKTIQLLKDNDYFGLQPSQVTIVQQGMGVPALMDNEAKIAVDGDGDVILKPHGHGDIDNVLTVCHFILLISIHALLYSHGVAKSWLDSGIQWMVFFQDTNALAFHTLPLALGVSSKLGLAMNSITCPRKAKQAIGAITKLTKGDETRTINVEYNQLDPLLRADGSSGDINDPITGFSPYPGNINQLLFRLEDYVAALEVSKGVMPEFVNPKYANEEKTVFKKPTRLECMMQDFPMVLTGAAAEKVGFTTLASEMCFSPVKNATSDGVVLQASGTHPGVAATGEADQSGAYRRLLCAIGCQVEEGPKVKYSGIEVVSGPDLVLRPSFALCSTELKQKITNPAQVKISGRSSLVLKGEGLTIESLDLDGALIIECEAGATGVIRNLVVKNEGWVKVHVGDDEECSEVIKMRGYRMDKIETRTIVFKKDGTIEGDYSPEGSVKKEVAVEPTVVKAAPTPEVKSTPVKTTPTPEVKPTAQNKDKMDTTNDNHKHIPRAPIQQEAIVDLSKPAISEQEDKNACCEGCVIL</sequence>
<dbReference type="EMBL" id="JALLPJ020001221">
    <property type="protein sequence ID" value="KAL3773730.1"/>
    <property type="molecule type" value="Genomic_DNA"/>
</dbReference>
<evidence type="ECO:0000256" key="5">
    <source>
        <dbReference type="ARBA" id="ARBA00022723"/>
    </source>
</evidence>
<dbReference type="InterPro" id="IPR029044">
    <property type="entry name" value="Nucleotide-diphossugar_trans"/>
</dbReference>
<dbReference type="Gene3D" id="3.90.550.10">
    <property type="entry name" value="Spore Coat Polysaccharide Biosynthesis Protein SpsA, Chain A"/>
    <property type="match status" value="1"/>
</dbReference>
<keyword evidence="3" id="KW-0808">Transferase</keyword>
<feature type="region of interest" description="Disordered" evidence="12">
    <location>
        <begin position="1"/>
        <end position="20"/>
    </location>
</feature>
<comment type="cofactor">
    <cofactor evidence="1">
        <name>Mn(2+)</name>
        <dbReference type="ChEBI" id="CHEBI:29035"/>
    </cofactor>
</comment>
<feature type="compositionally biased region" description="Basic residues" evidence="12">
    <location>
        <begin position="1"/>
        <end position="10"/>
    </location>
</feature>
<accession>A0ABD3NK94</accession>
<dbReference type="SUPFAM" id="SSF53448">
    <property type="entry name" value="Nucleotide-diphospho-sugar transferases"/>
    <property type="match status" value="1"/>
</dbReference>
<dbReference type="InterPro" id="IPR039741">
    <property type="entry name" value="UDP-sugar_pyrophosphorylase"/>
</dbReference>
<feature type="zinc finger region" description="C3H1-type" evidence="11">
    <location>
        <begin position="17"/>
        <end position="44"/>
    </location>
</feature>
<dbReference type="GO" id="GO:0008270">
    <property type="term" value="F:zinc ion binding"/>
    <property type="evidence" value="ECO:0007669"/>
    <property type="project" value="UniProtKB-KW"/>
</dbReference>
<evidence type="ECO:0000256" key="6">
    <source>
        <dbReference type="ARBA" id="ARBA00022771"/>
    </source>
</evidence>
<feature type="region of interest" description="Disordered" evidence="12">
    <location>
        <begin position="728"/>
        <end position="758"/>
    </location>
</feature>
<evidence type="ECO:0000256" key="8">
    <source>
        <dbReference type="ARBA" id="ARBA00038047"/>
    </source>
</evidence>
<keyword evidence="5 11" id="KW-0479">Metal-binding</keyword>
<dbReference type="InterPro" id="IPR002618">
    <property type="entry name" value="UDPGP_fam"/>
</dbReference>
<dbReference type="FunFam" id="2.160.10.30:FF:000001">
    <property type="entry name" value="UDP-sugar pyrophosphorylase"/>
    <property type="match status" value="1"/>
</dbReference>
<evidence type="ECO:0000256" key="4">
    <source>
        <dbReference type="ARBA" id="ARBA00022695"/>
    </source>
</evidence>
<feature type="domain" description="C3H1-type" evidence="13">
    <location>
        <begin position="17"/>
        <end position="44"/>
    </location>
</feature>
<evidence type="ECO:0000256" key="3">
    <source>
        <dbReference type="ARBA" id="ARBA00022679"/>
    </source>
</evidence>
<dbReference type="Pfam" id="PF00642">
    <property type="entry name" value="zf-CCCH"/>
    <property type="match status" value="1"/>
</dbReference>
<evidence type="ECO:0000256" key="11">
    <source>
        <dbReference type="PROSITE-ProRule" id="PRU00723"/>
    </source>
</evidence>
<dbReference type="SUPFAM" id="SSF90229">
    <property type="entry name" value="CCCH zinc finger"/>
    <property type="match status" value="1"/>
</dbReference>
<keyword evidence="6 11" id="KW-0863">Zinc-finger</keyword>
<evidence type="ECO:0000256" key="9">
    <source>
        <dbReference type="ARBA" id="ARBA00039080"/>
    </source>
</evidence>
<dbReference type="GO" id="GO:0051748">
    <property type="term" value="F:UTP-monosaccharide-1-phosphate uridylyltransferase activity"/>
    <property type="evidence" value="ECO:0007669"/>
    <property type="project" value="UniProtKB-EC"/>
</dbReference>
<evidence type="ECO:0000313" key="15">
    <source>
        <dbReference type="Proteomes" id="UP001530400"/>
    </source>
</evidence>
<dbReference type="PROSITE" id="PS50103">
    <property type="entry name" value="ZF_C3H1"/>
    <property type="match status" value="1"/>
</dbReference>
<name>A0ABD3NK94_9STRA</name>
<proteinExistence type="inferred from homology"/>